<dbReference type="Proteomes" id="UP000037151">
    <property type="component" value="Unassembled WGS sequence"/>
</dbReference>
<feature type="domain" description="SnoaL-like" evidence="1">
    <location>
        <begin position="11"/>
        <end position="109"/>
    </location>
</feature>
<proteinExistence type="predicted"/>
<dbReference type="EMBL" id="JPPY01000213">
    <property type="protein sequence ID" value="KND26281.1"/>
    <property type="molecule type" value="Genomic_DNA"/>
</dbReference>
<reference evidence="3" key="1">
    <citation type="submission" date="2014-07" db="EMBL/GenBank/DDBJ databases">
        <title>Genome sequencing of plant-pathogenic Streptomyces species.</title>
        <authorList>
            <person name="Harrison J."/>
            <person name="Sapp M."/>
            <person name="Thwaites R."/>
            <person name="Studholme D.J."/>
        </authorList>
    </citation>
    <scope>NUCLEOTIDE SEQUENCE [LARGE SCALE GENOMIC DNA]</scope>
    <source>
        <strain evidence="3">NCPPB 4445</strain>
    </source>
</reference>
<accession>A0A0L0JKQ7</accession>
<dbReference type="PATRIC" id="fig|42234.21.peg.7742"/>
<organism evidence="2 3">
    <name type="scientific">Streptomyces acidiscabies</name>
    <dbReference type="NCBI Taxonomy" id="42234"/>
    <lineage>
        <taxon>Bacteria</taxon>
        <taxon>Bacillati</taxon>
        <taxon>Actinomycetota</taxon>
        <taxon>Actinomycetes</taxon>
        <taxon>Kitasatosporales</taxon>
        <taxon>Streptomycetaceae</taxon>
        <taxon>Streptomyces</taxon>
    </lineage>
</organism>
<dbReference type="InterPro" id="IPR032710">
    <property type="entry name" value="NTF2-like_dom_sf"/>
</dbReference>
<protein>
    <recommendedName>
        <fullName evidence="1">SnoaL-like domain-containing protein</fullName>
    </recommendedName>
</protein>
<sequence>MTDNIRDRVDLFLRVLEKYDFAAAQEMCTKKAVVWQNDGKKEQAIGERLDQFRSFVTTVDSIRYEVLRRFDAPDEVMQQHVLHLNMTDGSSNALNALLHFRFEDGLIDRIEEYVYPMPASGEAA</sequence>
<dbReference type="Gene3D" id="3.10.450.50">
    <property type="match status" value="1"/>
</dbReference>
<evidence type="ECO:0000313" key="2">
    <source>
        <dbReference type="EMBL" id="KND26281.1"/>
    </source>
</evidence>
<dbReference type="SUPFAM" id="SSF54427">
    <property type="entry name" value="NTF2-like"/>
    <property type="match status" value="1"/>
</dbReference>
<dbReference type="AlphaFoldDB" id="A0A0L0JKQ7"/>
<comment type="caution">
    <text evidence="2">The sequence shown here is derived from an EMBL/GenBank/DDBJ whole genome shotgun (WGS) entry which is preliminary data.</text>
</comment>
<name>A0A0L0JKQ7_9ACTN</name>
<dbReference type="RefSeq" id="WP_050374615.1">
    <property type="nucleotide sequence ID" value="NZ_KQ257834.1"/>
</dbReference>
<evidence type="ECO:0000313" key="3">
    <source>
        <dbReference type="Proteomes" id="UP000037151"/>
    </source>
</evidence>
<evidence type="ECO:0000259" key="1">
    <source>
        <dbReference type="Pfam" id="PF12680"/>
    </source>
</evidence>
<dbReference type="OrthoDB" id="5493262at2"/>
<dbReference type="InterPro" id="IPR037401">
    <property type="entry name" value="SnoaL-like"/>
</dbReference>
<gene>
    <name evidence="2" type="ORF">IQ63_37610</name>
</gene>
<dbReference type="Pfam" id="PF12680">
    <property type="entry name" value="SnoaL_2"/>
    <property type="match status" value="1"/>
</dbReference>